<evidence type="ECO:0000313" key="2">
    <source>
        <dbReference type="Proteomes" id="UP001396334"/>
    </source>
</evidence>
<comment type="caution">
    <text evidence="1">The sequence shown here is derived from an EMBL/GenBank/DDBJ whole genome shotgun (WGS) entry which is preliminary data.</text>
</comment>
<organism evidence="1 2">
    <name type="scientific">Hibiscus sabdariffa</name>
    <name type="common">roselle</name>
    <dbReference type="NCBI Taxonomy" id="183260"/>
    <lineage>
        <taxon>Eukaryota</taxon>
        <taxon>Viridiplantae</taxon>
        <taxon>Streptophyta</taxon>
        <taxon>Embryophyta</taxon>
        <taxon>Tracheophyta</taxon>
        <taxon>Spermatophyta</taxon>
        <taxon>Magnoliopsida</taxon>
        <taxon>eudicotyledons</taxon>
        <taxon>Gunneridae</taxon>
        <taxon>Pentapetalae</taxon>
        <taxon>rosids</taxon>
        <taxon>malvids</taxon>
        <taxon>Malvales</taxon>
        <taxon>Malvaceae</taxon>
        <taxon>Malvoideae</taxon>
        <taxon>Hibiscus</taxon>
    </lineage>
</organism>
<keyword evidence="2" id="KW-1185">Reference proteome</keyword>
<reference evidence="1 2" key="1">
    <citation type="journal article" date="2024" name="G3 (Bethesda)">
        <title>Genome assembly of Hibiscus sabdariffa L. provides insights into metabolisms of medicinal natural products.</title>
        <authorList>
            <person name="Kim T."/>
        </authorList>
    </citation>
    <scope>NUCLEOTIDE SEQUENCE [LARGE SCALE GENOMIC DNA]</scope>
    <source>
        <strain evidence="1">TK-2024</strain>
        <tissue evidence="1">Old leaves</tissue>
    </source>
</reference>
<protein>
    <submittedName>
        <fullName evidence="1">Uncharacterized protein</fullName>
    </submittedName>
</protein>
<gene>
    <name evidence="1" type="ORF">V6N11_010453</name>
</gene>
<proteinExistence type="predicted"/>
<evidence type="ECO:0000313" key="1">
    <source>
        <dbReference type="EMBL" id="KAK9020429.1"/>
    </source>
</evidence>
<dbReference type="Proteomes" id="UP001396334">
    <property type="component" value="Unassembled WGS sequence"/>
</dbReference>
<dbReference type="EMBL" id="JBBPBN010000016">
    <property type="protein sequence ID" value="KAK9020429.1"/>
    <property type="molecule type" value="Genomic_DNA"/>
</dbReference>
<accession>A0ABR2S5F8</accession>
<name>A0ABR2S5F8_9ROSI</name>
<sequence length="137" mass="14974">MLDSKSPLNGKDDESTVATNFPLVLVGSDVELGDQPGRRKDLFLDQSNVPVERVVQNSGLSHVHVESLCPDLGLDQTSKQYDNPDLGPILQKAQSTKGVHSTWSSPICSPCFDPVNRGVDSSFLGRDNVLPRECWLL</sequence>